<evidence type="ECO:0000256" key="15">
    <source>
        <dbReference type="SAM" id="MobiDB-lite"/>
    </source>
</evidence>
<dbReference type="Proteomes" id="UP001213000">
    <property type="component" value="Unassembled WGS sequence"/>
</dbReference>
<feature type="region of interest" description="Disordered" evidence="15">
    <location>
        <begin position="319"/>
        <end position="392"/>
    </location>
</feature>
<evidence type="ECO:0000259" key="16">
    <source>
        <dbReference type="PROSITE" id="PS50994"/>
    </source>
</evidence>
<dbReference type="GO" id="GO:0003964">
    <property type="term" value="F:RNA-directed DNA polymerase activity"/>
    <property type="evidence" value="ECO:0007669"/>
    <property type="project" value="UniProtKB-KW"/>
</dbReference>
<dbReference type="InterPro" id="IPR036397">
    <property type="entry name" value="RNaseH_sf"/>
</dbReference>
<keyword evidence="18" id="KW-1185">Reference proteome</keyword>
<dbReference type="GO" id="GO:0046872">
    <property type="term" value="F:metal ion binding"/>
    <property type="evidence" value="ECO:0007669"/>
    <property type="project" value="UniProtKB-KW"/>
</dbReference>
<evidence type="ECO:0000256" key="6">
    <source>
        <dbReference type="ARBA" id="ARBA00022801"/>
    </source>
</evidence>
<evidence type="ECO:0000256" key="14">
    <source>
        <dbReference type="ARBA" id="ARBA00049244"/>
    </source>
</evidence>
<evidence type="ECO:0000256" key="4">
    <source>
        <dbReference type="ARBA" id="ARBA00022723"/>
    </source>
</evidence>
<dbReference type="SUPFAM" id="SSF53098">
    <property type="entry name" value="Ribonuclease H-like"/>
    <property type="match status" value="1"/>
</dbReference>
<evidence type="ECO:0000256" key="2">
    <source>
        <dbReference type="ARBA" id="ARBA00022695"/>
    </source>
</evidence>
<protein>
    <recommendedName>
        <fullName evidence="16">Integrase catalytic domain-containing protein</fullName>
    </recommendedName>
</protein>
<feature type="domain" description="Integrase catalytic" evidence="16">
    <location>
        <begin position="81"/>
        <end position="239"/>
    </location>
</feature>
<keyword evidence="5" id="KW-0255">Endonuclease</keyword>
<keyword evidence="2" id="KW-0548">Nucleotidyltransferase</keyword>
<dbReference type="Pfam" id="PF25597">
    <property type="entry name" value="SH3_retrovirus"/>
    <property type="match status" value="1"/>
</dbReference>
<keyword evidence="6" id="KW-0378">Hydrolase</keyword>
<dbReference type="EMBL" id="JANIEX010000368">
    <property type="protein sequence ID" value="KAJ3568084.1"/>
    <property type="molecule type" value="Genomic_DNA"/>
</dbReference>
<organism evidence="17 18">
    <name type="scientific">Leucocoprinus birnbaumii</name>
    <dbReference type="NCBI Taxonomy" id="56174"/>
    <lineage>
        <taxon>Eukaryota</taxon>
        <taxon>Fungi</taxon>
        <taxon>Dikarya</taxon>
        <taxon>Basidiomycota</taxon>
        <taxon>Agaricomycotina</taxon>
        <taxon>Agaricomycetes</taxon>
        <taxon>Agaricomycetidae</taxon>
        <taxon>Agaricales</taxon>
        <taxon>Agaricineae</taxon>
        <taxon>Agaricaceae</taxon>
        <taxon>Leucocoprinus</taxon>
    </lineage>
</organism>
<keyword evidence="9" id="KW-0229">DNA integration</keyword>
<keyword evidence="8" id="KW-0694">RNA-binding</keyword>
<keyword evidence="3" id="KW-0540">Nuclease</keyword>
<comment type="catalytic activity">
    <reaction evidence="14">
        <text>DNA(n) + a 2'-deoxyribonucleoside 5'-triphosphate = DNA(n+1) + diphosphate</text>
        <dbReference type="Rhea" id="RHEA:22508"/>
        <dbReference type="Rhea" id="RHEA-COMP:17339"/>
        <dbReference type="Rhea" id="RHEA-COMP:17340"/>
        <dbReference type="ChEBI" id="CHEBI:33019"/>
        <dbReference type="ChEBI" id="CHEBI:61560"/>
        <dbReference type="ChEBI" id="CHEBI:173112"/>
        <dbReference type="EC" id="2.7.7.7"/>
    </reaction>
</comment>
<keyword evidence="11" id="KW-0239">DNA-directed DNA polymerase</keyword>
<keyword evidence="1" id="KW-0815">Transposition</keyword>
<dbReference type="GO" id="GO:0004519">
    <property type="term" value="F:endonuclease activity"/>
    <property type="evidence" value="ECO:0007669"/>
    <property type="project" value="UniProtKB-KW"/>
</dbReference>
<proteinExistence type="predicted"/>
<dbReference type="GO" id="GO:0003887">
    <property type="term" value="F:DNA-directed DNA polymerase activity"/>
    <property type="evidence" value="ECO:0007669"/>
    <property type="project" value="UniProtKB-KW"/>
</dbReference>
<sequence>MIFSQEGKTLFTATIDSSNSAVLDGNTIASETAFALSTLPMIQEQLVTGLKIESEAKPDPICEPCLAGKMYALPFPSSLNHNRSPLALVHSDLHGPLPVPTHSGYKYWITFIDNAMQFWAVYLLKAKSEAFEAFKEYKAWTENQLRAKILCLQDDKGGEYMSNAFHKFCTQAGIQRRHTTWNTPQQNGLAERANSTMGEHGLSNSFWGHCLASIVHVWNRLPTTPLPHTTPFEAFYKQKPDVSHLRVWGCTAYVHIKQDKCNSLEPHVEKCVFIGYPTGYKGWMFYNPTTGSICISEHADFDERYFPCLTGSKRNNVPSFALPPPPPASSLPSTPSESHLTPPEVEGLPPLSDEGGDIIQPTARLPEPEQPQPPPSPSVEPANACPPERSQVSTADLQAPFDILHKGVEWDYEGAPMHFQQVINFCKKNPWMFSFAPFPTE</sequence>
<name>A0AAD5YW82_9AGAR</name>
<keyword evidence="12" id="KW-0233">DNA recombination</keyword>
<evidence type="ECO:0000313" key="18">
    <source>
        <dbReference type="Proteomes" id="UP001213000"/>
    </source>
</evidence>
<dbReference type="GO" id="GO:0003723">
    <property type="term" value="F:RNA binding"/>
    <property type="evidence" value="ECO:0007669"/>
    <property type="project" value="UniProtKB-KW"/>
</dbReference>
<dbReference type="Gene3D" id="3.30.420.10">
    <property type="entry name" value="Ribonuclease H-like superfamily/Ribonuclease H"/>
    <property type="match status" value="1"/>
</dbReference>
<comment type="caution">
    <text evidence="17">The sequence shown here is derived from an EMBL/GenBank/DDBJ whole genome shotgun (WGS) entry which is preliminary data.</text>
</comment>
<dbReference type="InterPro" id="IPR057670">
    <property type="entry name" value="SH3_retrovirus"/>
</dbReference>
<dbReference type="InterPro" id="IPR039537">
    <property type="entry name" value="Retrotran_Ty1/copia-like"/>
</dbReference>
<evidence type="ECO:0000256" key="11">
    <source>
        <dbReference type="ARBA" id="ARBA00022932"/>
    </source>
</evidence>
<evidence type="ECO:0000313" key="17">
    <source>
        <dbReference type="EMBL" id="KAJ3568084.1"/>
    </source>
</evidence>
<dbReference type="PANTHER" id="PTHR42648">
    <property type="entry name" value="TRANSPOSASE, PUTATIVE-RELATED"/>
    <property type="match status" value="1"/>
</dbReference>
<dbReference type="InterPro" id="IPR012337">
    <property type="entry name" value="RNaseH-like_sf"/>
</dbReference>
<dbReference type="GO" id="GO:0006310">
    <property type="term" value="P:DNA recombination"/>
    <property type="evidence" value="ECO:0007669"/>
    <property type="project" value="UniProtKB-KW"/>
</dbReference>
<keyword evidence="11" id="KW-0808">Transferase</keyword>
<dbReference type="PROSITE" id="PS50994">
    <property type="entry name" value="INTEGRASE"/>
    <property type="match status" value="1"/>
</dbReference>
<dbReference type="GO" id="GO:0015074">
    <property type="term" value="P:DNA integration"/>
    <property type="evidence" value="ECO:0007669"/>
    <property type="project" value="UniProtKB-KW"/>
</dbReference>
<dbReference type="GO" id="GO:0016787">
    <property type="term" value="F:hydrolase activity"/>
    <property type="evidence" value="ECO:0007669"/>
    <property type="project" value="UniProtKB-KW"/>
</dbReference>
<evidence type="ECO:0000256" key="5">
    <source>
        <dbReference type="ARBA" id="ARBA00022759"/>
    </source>
</evidence>
<evidence type="ECO:0000256" key="8">
    <source>
        <dbReference type="ARBA" id="ARBA00022884"/>
    </source>
</evidence>
<reference evidence="17" key="1">
    <citation type="submission" date="2022-07" db="EMBL/GenBank/DDBJ databases">
        <title>Genome Sequence of Leucocoprinus birnbaumii.</title>
        <authorList>
            <person name="Buettner E."/>
        </authorList>
    </citation>
    <scope>NUCLEOTIDE SEQUENCE</scope>
    <source>
        <strain evidence="17">VT141</strain>
    </source>
</reference>
<evidence type="ECO:0000256" key="3">
    <source>
        <dbReference type="ARBA" id="ARBA00022722"/>
    </source>
</evidence>
<dbReference type="GO" id="GO:0005634">
    <property type="term" value="C:nucleus"/>
    <property type="evidence" value="ECO:0007669"/>
    <property type="project" value="UniProtKB-ARBA"/>
</dbReference>
<feature type="compositionally biased region" description="Pro residues" evidence="15">
    <location>
        <begin position="368"/>
        <end position="378"/>
    </location>
</feature>
<accession>A0AAD5YW82</accession>
<dbReference type="PANTHER" id="PTHR42648:SF11">
    <property type="entry name" value="TRANSPOSON TY4-P GAG-POL POLYPROTEIN"/>
    <property type="match status" value="1"/>
</dbReference>
<evidence type="ECO:0000256" key="7">
    <source>
        <dbReference type="ARBA" id="ARBA00022842"/>
    </source>
</evidence>
<evidence type="ECO:0000256" key="10">
    <source>
        <dbReference type="ARBA" id="ARBA00022918"/>
    </source>
</evidence>
<evidence type="ECO:0000256" key="9">
    <source>
        <dbReference type="ARBA" id="ARBA00022908"/>
    </source>
</evidence>
<dbReference type="GO" id="GO:0032196">
    <property type="term" value="P:transposition"/>
    <property type="evidence" value="ECO:0007669"/>
    <property type="project" value="UniProtKB-KW"/>
</dbReference>
<evidence type="ECO:0000256" key="12">
    <source>
        <dbReference type="ARBA" id="ARBA00023172"/>
    </source>
</evidence>
<dbReference type="AlphaFoldDB" id="A0AAD5YW82"/>
<keyword evidence="7" id="KW-0460">Magnesium</keyword>
<evidence type="ECO:0000256" key="1">
    <source>
        <dbReference type="ARBA" id="ARBA00022578"/>
    </source>
</evidence>
<feature type="compositionally biased region" description="Low complexity" evidence="15">
    <location>
        <begin position="330"/>
        <end position="344"/>
    </location>
</feature>
<keyword evidence="10" id="KW-0695">RNA-directed DNA polymerase</keyword>
<comment type="catalytic activity">
    <reaction evidence="13">
        <text>DNA(n) + a 2'-deoxyribonucleoside 5'-triphosphate = DNA(n+1) + diphosphate</text>
        <dbReference type="Rhea" id="RHEA:22508"/>
        <dbReference type="Rhea" id="RHEA-COMP:17339"/>
        <dbReference type="Rhea" id="RHEA-COMP:17340"/>
        <dbReference type="ChEBI" id="CHEBI:33019"/>
        <dbReference type="ChEBI" id="CHEBI:61560"/>
        <dbReference type="ChEBI" id="CHEBI:173112"/>
        <dbReference type="EC" id="2.7.7.49"/>
    </reaction>
</comment>
<keyword evidence="4" id="KW-0479">Metal-binding</keyword>
<evidence type="ECO:0000256" key="13">
    <source>
        <dbReference type="ARBA" id="ARBA00048173"/>
    </source>
</evidence>
<dbReference type="InterPro" id="IPR001584">
    <property type="entry name" value="Integrase_cat-core"/>
</dbReference>
<gene>
    <name evidence="17" type="ORF">NP233_g5940</name>
</gene>